<evidence type="ECO:0000256" key="1">
    <source>
        <dbReference type="ARBA" id="ARBA00004651"/>
    </source>
</evidence>
<dbReference type="AlphaFoldDB" id="Q164Y6"/>
<dbReference type="InterPro" id="IPR035906">
    <property type="entry name" value="MetI-like_sf"/>
</dbReference>
<dbReference type="PANTHER" id="PTHR43744">
    <property type="entry name" value="ABC TRANSPORTER PERMEASE PROTEIN MG189-RELATED-RELATED"/>
    <property type="match status" value="1"/>
</dbReference>
<evidence type="ECO:0000256" key="2">
    <source>
        <dbReference type="ARBA" id="ARBA00011557"/>
    </source>
</evidence>
<evidence type="ECO:0000256" key="10">
    <source>
        <dbReference type="RuleBase" id="RU363056"/>
    </source>
</evidence>
<evidence type="ECO:0000256" key="5">
    <source>
        <dbReference type="ARBA" id="ARBA00022475"/>
    </source>
</evidence>
<feature type="domain" description="ABC transmembrane type-1" evidence="11">
    <location>
        <begin position="100"/>
        <end position="285"/>
    </location>
</feature>
<keyword evidence="10" id="KW-0997">Cell inner membrane</keyword>
<dbReference type="Gene3D" id="1.10.3720.10">
    <property type="entry name" value="MetI-like"/>
    <property type="match status" value="1"/>
</dbReference>
<sequence length="300" mass="32813">MIRMRRLSSARTRVSGLNDHLMVSGTSARRTAVDHLLLITGTGLMILPVFLLLIASTHSSGALNIDGLQITPGGDALQNYSDVISLKAGFTDQISAFAMLRNSLIVATGLASLTTVFSLCAAYALVYFRLPLAGFMFWLTMATLLLPLESRFVTTFQVAATLGLVNTQLGMILPALALALGTLFFRQLLLSFPNEYLEAAKLDGAGPVMFFRDFILPLARRRGGAIFVVSFMIGWHQYLWPLMLSTDETTYTVVRGIRLIGLESGPGMALAVLTLLPPLILIIIFQRYFFHALADSKDSF</sequence>
<accession>Q164Y6</accession>
<dbReference type="SUPFAM" id="SSF161098">
    <property type="entry name" value="MetI-like"/>
    <property type="match status" value="1"/>
</dbReference>
<dbReference type="STRING" id="375451.RD1_2935"/>
<evidence type="ECO:0000256" key="4">
    <source>
        <dbReference type="ARBA" id="ARBA00022448"/>
    </source>
</evidence>
<feature type="transmembrane region" description="Helical" evidence="9">
    <location>
        <begin position="168"/>
        <end position="185"/>
    </location>
</feature>
<feature type="transmembrane region" description="Helical" evidence="9">
    <location>
        <begin position="132"/>
        <end position="148"/>
    </location>
</feature>
<comment type="subcellular location">
    <subcellularLocation>
        <location evidence="10">Cell inner membrane</location>
        <topology evidence="10">Multi-pass membrane protein</topology>
    </subcellularLocation>
    <subcellularLocation>
        <location evidence="1 9">Cell membrane</location>
        <topology evidence="1 9">Multi-pass membrane protein</topology>
    </subcellularLocation>
</comment>
<keyword evidence="4 9" id="KW-0813">Transport</keyword>
<evidence type="ECO:0000259" key="11">
    <source>
        <dbReference type="PROSITE" id="PS50928"/>
    </source>
</evidence>
<dbReference type="GO" id="GO:0055085">
    <property type="term" value="P:transmembrane transport"/>
    <property type="evidence" value="ECO:0007669"/>
    <property type="project" value="InterPro"/>
</dbReference>
<dbReference type="eggNOG" id="COG0395">
    <property type="taxonomic scope" value="Bacteria"/>
</dbReference>
<protein>
    <recommendedName>
        <fullName evidence="3 10">sn-glycerol-3-phosphate transport system permease protein UgpE</fullName>
    </recommendedName>
</protein>
<dbReference type="InterPro" id="IPR000515">
    <property type="entry name" value="MetI-like"/>
</dbReference>
<dbReference type="KEGG" id="rde:RD1_2935"/>
<evidence type="ECO:0000256" key="3">
    <source>
        <dbReference type="ARBA" id="ARBA00020515"/>
    </source>
</evidence>
<evidence type="ECO:0000313" key="13">
    <source>
        <dbReference type="Proteomes" id="UP000007029"/>
    </source>
</evidence>
<feature type="transmembrane region" description="Helical" evidence="9">
    <location>
        <begin position="222"/>
        <end position="240"/>
    </location>
</feature>
<comment type="similarity">
    <text evidence="9">Belongs to the binding-protein-dependent transport system permease family.</text>
</comment>
<feature type="transmembrane region" description="Helical" evidence="9">
    <location>
        <begin position="104"/>
        <end position="125"/>
    </location>
</feature>
<evidence type="ECO:0000256" key="8">
    <source>
        <dbReference type="ARBA" id="ARBA00023136"/>
    </source>
</evidence>
<keyword evidence="6 9" id="KW-0812">Transmembrane</keyword>
<gene>
    <name evidence="10" type="primary">ugpE</name>
    <name evidence="12" type="ordered locus">RD1_2935</name>
</gene>
<keyword evidence="7 9" id="KW-1133">Transmembrane helix</keyword>
<dbReference type="GO" id="GO:0005886">
    <property type="term" value="C:plasma membrane"/>
    <property type="evidence" value="ECO:0007669"/>
    <property type="project" value="UniProtKB-SubCell"/>
</dbReference>
<comment type="function">
    <text evidence="10">Part of the ABC transporter complex UgpBAEC involved in sn-glycerol-3-phosphate (G3P) import. Probably responsible for the translocation of the substrate across the membrane.</text>
</comment>
<dbReference type="HOGENOM" id="CLU_016047_1_1_5"/>
<dbReference type="Pfam" id="PF00528">
    <property type="entry name" value="BPD_transp_1"/>
    <property type="match status" value="1"/>
</dbReference>
<dbReference type="EMBL" id="CP000362">
    <property type="protein sequence ID" value="ABG32457.1"/>
    <property type="molecule type" value="Genomic_DNA"/>
</dbReference>
<evidence type="ECO:0000313" key="12">
    <source>
        <dbReference type="EMBL" id="ABG32457.1"/>
    </source>
</evidence>
<comment type="subunit">
    <text evidence="2 10">The complex is composed of two ATP-binding proteins (UgpC), two transmembrane proteins (UgpA and UgpE) and a solute-binding protein (UgpB).</text>
</comment>
<keyword evidence="5 10" id="KW-1003">Cell membrane</keyword>
<evidence type="ECO:0000256" key="9">
    <source>
        <dbReference type="RuleBase" id="RU363032"/>
    </source>
</evidence>
<evidence type="ECO:0000256" key="7">
    <source>
        <dbReference type="ARBA" id="ARBA00022989"/>
    </source>
</evidence>
<proteinExistence type="inferred from homology"/>
<reference evidence="12 13" key="1">
    <citation type="journal article" date="2007" name="J. Bacteriol.">
        <title>The complete genome sequence of Roseobacter denitrificans reveals a mixotrophic rather than photosynthetic metabolism.</title>
        <authorList>
            <person name="Swingley W.D."/>
            <person name="Sadekar S."/>
            <person name="Mastrian S.D."/>
            <person name="Matthies H.J."/>
            <person name="Hao J."/>
            <person name="Ramos H."/>
            <person name="Acharya C.R."/>
            <person name="Conrad A.L."/>
            <person name="Taylor H.L."/>
            <person name="Dejesa L.C."/>
            <person name="Shah M.K."/>
            <person name="O'huallachain M.E."/>
            <person name="Lince M.T."/>
            <person name="Blankenship R.E."/>
            <person name="Beatty J.T."/>
            <person name="Touchman J.W."/>
        </authorList>
    </citation>
    <scope>NUCLEOTIDE SEQUENCE [LARGE SCALE GENOMIC DNA]</scope>
    <source>
        <strain evidence="13">ATCC 33942 / OCh 114</strain>
    </source>
</reference>
<dbReference type="CDD" id="cd06261">
    <property type="entry name" value="TM_PBP2"/>
    <property type="match status" value="1"/>
</dbReference>
<name>Q164Y6_ROSDO</name>
<feature type="transmembrane region" description="Helical" evidence="9">
    <location>
        <begin position="268"/>
        <end position="290"/>
    </location>
</feature>
<keyword evidence="8 9" id="KW-0472">Membrane</keyword>
<feature type="transmembrane region" description="Helical" evidence="9">
    <location>
        <begin position="36"/>
        <end position="55"/>
    </location>
</feature>
<dbReference type="PROSITE" id="PS50928">
    <property type="entry name" value="ABC_TM1"/>
    <property type="match status" value="1"/>
</dbReference>
<keyword evidence="13" id="KW-1185">Reference proteome</keyword>
<dbReference type="Proteomes" id="UP000007029">
    <property type="component" value="Chromosome"/>
</dbReference>
<evidence type="ECO:0000256" key="6">
    <source>
        <dbReference type="ARBA" id="ARBA00022692"/>
    </source>
</evidence>
<organism evidence="12 13">
    <name type="scientific">Roseobacter denitrificans (strain ATCC 33942 / OCh 114)</name>
    <name type="common">Erythrobacter sp. (strain OCh 114)</name>
    <name type="synonym">Roseobacter denitrificans</name>
    <dbReference type="NCBI Taxonomy" id="375451"/>
    <lineage>
        <taxon>Bacteria</taxon>
        <taxon>Pseudomonadati</taxon>
        <taxon>Pseudomonadota</taxon>
        <taxon>Alphaproteobacteria</taxon>
        <taxon>Rhodobacterales</taxon>
        <taxon>Roseobacteraceae</taxon>
        <taxon>Roseobacter</taxon>
    </lineage>
</organism>
<dbReference type="PANTHER" id="PTHR43744:SF8">
    <property type="entry name" value="SN-GLYCEROL-3-PHOSPHATE TRANSPORT SYSTEM PERMEASE PROTEIN UGPE"/>
    <property type="match status" value="1"/>
</dbReference>